<name>A0ABD2MK38_9CUCU</name>
<proteinExistence type="inferred from homology"/>
<dbReference type="FunFam" id="1.20.5.210:FF:000001">
    <property type="entry name" value="Cytochrome b-c1 complex subunit 8"/>
    <property type="match status" value="1"/>
</dbReference>
<sequence length="82" mass="9375">MGHGFGELAKIRGIITYRLSPFELKAFGGLISHGLPNTLRRIKDEFLYVVPPLAIGYIIYDQIGKKHAQMMRKNPKDFENDK</sequence>
<evidence type="ECO:0000313" key="15">
    <source>
        <dbReference type="Proteomes" id="UP001516400"/>
    </source>
</evidence>
<gene>
    <name evidence="14" type="ORF">HHI36_010876</name>
</gene>
<dbReference type="Gene3D" id="1.20.5.210">
    <property type="entry name" value="Cytochrome b-c1 complex subunit 8"/>
    <property type="match status" value="1"/>
</dbReference>
<evidence type="ECO:0000256" key="5">
    <source>
        <dbReference type="ARBA" id="ARBA00022660"/>
    </source>
</evidence>
<keyword evidence="4 13" id="KW-0813">Transport</keyword>
<keyword evidence="15" id="KW-1185">Reference proteome</keyword>
<evidence type="ECO:0000256" key="13">
    <source>
        <dbReference type="RuleBase" id="RU368118"/>
    </source>
</evidence>
<evidence type="ECO:0000256" key="9">
    <source>
        <dbReference type="ARBA" id="ARBA00022989"/>
    </source>
</evidence>
<evidence type="ECO:0000256" key="7">
    <source>
        <dbReference type="ARBA" id="ARBA00022792"/>
    </source>
</evidence>
<dbReference type="GO" id="GO:0045275">
    <property type="term" value="C:respiratory chain complex III"/>
    <property type="evidence" value="ECO:0007669"/>
    <property type="project" value="UniProtKB-UniRule"/>
</dbReference>
<evidence type="ECO:0000256" key="2">
    <source>
        <dbReference type="ARBA" id="ARBA00007668"/>
    </source>
</evidence>
<evidence type="ECO:0000256" key="1">
    <source>
        <dbReference type="ARBA" id="ARBA00004434"/>
    </source>
</evidence>
<keyword evidence="11" id="KW-0472">Membrane</keyword>
<keyword evidence="8 13" id="KW-0249">Electron transport</keyword>
<evidence type="ECO:0000256" key="12">
    <source>
        <dbReference type="ARBA" id="ARBA00047105"/>
    </source>
</evidence>
<keyword evidence="9" id="KW-1133">Transmembrane helix</keyword>
<keyword evidence="6" id="KW-0812">Transmembrane</keyword>
<dbReference type="GO" id="GO:0006122">
    <property type="term" value="P:mitochondrial electron transport, ubiquinol to cytochrome c"/>
    <property type="evidence" value="ECO:0007669"/>
    <property type="project" value="UniProtKB-UniRule"/>
</dbReference>
<evidence type="ECO:0000256" key="8">
    <source>
        <dbReference type="ARBA" id="ARBA00022982"/>
    </source>
</evidence>
<keyword evidence="5 13" id="KW-0679">Respiratory chain</keyword>
<dbReference type="SUPFAM" id="SSF81508">
    <property type="entry name" value="Ubiquinone-binding protein QP-C of cytochrome bc1 complex (Ubiquinol-cytochrome c reductase)"/>
    <property type="match status" value="1"/>
</dbReference>
<evidence type="ECO:0000256" key="11">
    <source>
        <dbReference type="ARBA" id="ARBA00023136"/>
    </source>
</evidence>
<comment type="similarity">
    <text evidence="2 13">Belongs to the UQCRQ/QCR8 family.</text>
</comment>
<accession>A0ABD2MK38</accession>
<comment type="caution">
    <text evidence="14">The sequence shown here is derived from an EMBL/GenBank/DDBJ whole genome shotgun (WGS) entry which is preliminary data.</text>
</comment>
<evidence type="ECO:0000256" key="3">
    <source>
        <dbReference type="ARBA" id="ARBA00016324"/>
    </source>
</evidence>
<evidence type="ECO:0000256" key="4">
    <source>
        <dbReference type="ARBA" id="ARBA00022448"/>
    </source>
</evidence>
<dbReference type="InterPro" id="IPR004205">
    <property type="entry name" value="Cyt_bc1_su8"/>
</dbReference>
<dbReference type="PANTHER" id="PTHR12119">
    <property type="entry name" value="UBIQUINOL-CYTOCHROME C REDUCTASE COMPLEX UBIQUINONE-BINDING PROTEIN QP-C"/>
    <property type="match status" value="1"/>
</dbReference>
<keyword evidence="7 13" id="KW-0999">Mitochondrion inner membrane</keyword>
<evidence type="ECO:0000256" key="6">
    <source>
        <dbReference type="ARBA" id="ARBA00022692"/>
    </source>
</evidence>
<dbReference type="Proteomes" id="UP001516400">
    <property type="component" value="Unassembled WGS sequence"/>
</dbReference>
<comment type="function">
    <text evidence="13">Component of the ubiquinol-cytochrome c oxidoreductase, a multisubunit transmembrane complex that is part of the mitochondrial electron transport chain which drives oxidative phosphorylation. The complex plays an important role in the uptake of multiple carbon sources present in different host niches.</text>
</comment>
<dbReference type="Pfam" id="PF02939">
    <property type="entry name" value="UcrQ"/>
    <property type="match status" value="1"/>
</dbReference>
<dbReference type="GO" id="GO:0005743">
    <property type="term" value="C:mitochondrial inner membrane"/>
    <property type="evidence" value="ECO:0007669"/>
    <property type="project" value="UniProtKB-SubCell"/>
</dbReference>
<dbReference type="PANTHER" id="PTHR12119:SF2">
    <property type="entry name" value="CYTOCHROME B-C1 COMPLEX SUBUNIT 8"/>
    <property type="match status" value="1"/>
</dbReference>
<comment type="subcellular location">
    <subcellularLocation>
        <location evidence="1 13">Mitochondrion inner membrane</location>
        <topology evidence="1 13">Single-pass membrane protein</topology>
    </subcellularLocation>
</comment>
<dbReference type="EMBL" id="JABFTP020000001">
    <property type="protein sequence ID" value="KAL3266715.1"/>
    <property type="molecule type" value="Genomic_DNA"/>
</dbReference>
<evidence type="ECO:0000256" key="10">
    <source>
        <dbReference type="ARBA" id="ARBA00023128"/>
    </source>
</evidence>
<reference evidence="14 15" key="1">
    <citation type="journal article" date="2021" name="BMC Biol.">
        <title>Horizontally acquired antibacterial genes associated with adaptive radiation of ladybird beetles.</title>
        <authorList>
            <person name="Li H.S."/>
            <person name="Tang X.F."/>
            <person name="Huang Y.H."/>
            <person name="Xu Z.Y."/>
            <person name="Chen M.L."/>
            <person name="Du X.Y."/>
            <person name="Qiu B.Y."/>
            <person name="Chen P.T."/>
            <person name="Zhang W."/>
            <person name="Slipinski A."/>
            <person name="Escalona H.E."/>
            <person name="Waterhouse R.M."/>
            <person name="Zwick A."/>
            <person name="Pang H."/>
        </authorList>
    </citation>
    <scope>NUCLEOTIDE SEQUENCE [LARGE SCALE GENOMIC DNA]</scope>
    <source>
        <strain evidence="14">SYSU2018</strain>
    </source>
</reference>
<protein>
    <recommendedName>
        <fullName evidence="3 13">Cytochrome b-c1 complex subunit 8</fullName>
    </recommendedName>
    <alternativeName>
        <fullName evidence="13">Complex III subunit 8</fullName>
    </alternativeName>
</protein>
<evidence type="ECO:0000313" key="14">
    <source>
        <dbReference type="EMBL" id="KAL3266715.1"/>
    </source>
</evidence>
<organism evidence="14 15">
    <name type="scientific">Cryptolaemus montrouzieri</name>
    <dbReference type="NCBI Taxonomy" id="559131"/>
    <lineage>
        <taxon>Eukaryota</taxon>
        <taxon>Metazoa</taxon>
        <taxon>Ecdysozoa</taxon>
        <taxon>Arthropoda</taxon>
        <taxon>Hexapoda</taxon>
        <taxon>Insecta</taxon>
        <taxon>Pterygota</taxon>
        <taxon>Neoptera</taxon>
        <taxon>Endopterygota</taxon>
        <taxon>Coleoptera</taxon>
        <taxon>Polyphaga</taxon>
        <taxon>Cucujiformia</taxon>
        <taxon>Coccinelloidea</taxon>
        <taxon>Coccinellidae</taxon>
        <taxon>Scymninae</taxon>
        <taxon>Scymnini</taxon>
        <taxon>Cryptolaemus</taxon>
    </lineage>
</organism>
<dbReference type="AlphaFoldDB" id="A0ABD2MK38"/>
<dbReference type="InterPro" id="IPR036642">
    <property type="entry name" value="Cyt_bc1_su8_sf"/>
</dbReference>
<comment type="subunit">
    <text evidence="12 13">Component of the ubiquinol-cytochrome c oxidoreductase (cytochrome b-c1 complex, complex III, CIII), a multisubunit enzyme composed of 11 subunits. The complex is composed of 3 respiratory subunits cytochrome b, cytochrome c1 and Rieske protein UQCRFS1, 2 core protein subunits UQCRC1/QCR1 and UQCRC2/QCR2, and 6 low-molecular weight protein subunits UQCRH/QCR6, UQCRB/QCR7, UQCRQ/QCR8, UQCR10/QCR9, UQCR11/QCR10 and subunit 9, the cleavage product of Rieske protein UQCRFS1. The complex exists as an obligatory dimer and forms supercomplexes (SCs) in the inner mitochondrial membrane with NADH-ubiquinone oxidoreductase (complex I, CI) and cytochrome c oxidase (complex IV, CIV), resulting in different assemblies (supercomplex SCI(1)III(2)IV(1) and megacomplex MCI(2)III(2)IV(2)). Interacts with UQCC6.</text>
</comment>
<keyword evidence="10 13" id="KW-0496">Mitochondrion</keyword>